<name>A0A8J3T4Y6_9ACTN</name>
<dbReference type="InterPro" id="IPR038721">
    <property type="entry name" value="IS701-like_DDE_dom"/>
</dbReference>
<feature type="domain" description="Transposase IS701-like DDE" evidence="2">
    <location>
        <begin position="2"/>
        <end position="104"/>
    </location>
</feature>
<feature type="region of interest" description="Disordered" evidence="1">
    <location>
        <begin position="108"/>
        <end position="143"/>
    </location>
</feature>
<accession>A0A8J3T4Y6</accession>
<evidence type="ECO:0000313" key="4">
    <source>
        <dbReference type="Proteomes" id="UP000634476"/>
    </source>
</evidence>
<reference evidence="3" key="1">
    <citation type="submission" date="2021-01" db="EMBL/GenBank/DDBJ databases">
        <title>Whole genome shotgun sequence of Planobispora takensis NBRC 109077.</title>
        <authorList>
            <person name="Komaki H."/>
            <person name="Tamura T."/>
        </authorList>
    </citation>
    <scope>NUCLEOTIDE SEQUENCE</scope>
    <source>
        <strain evidence="3">NBRC 109077</strain>
    </source>
</reference>
<dbReference type="EMBL" id="BOOK01000020">
    <property type="protein sequence ID" value="GII01084.1"/>
    <property type="molecule type" value="Genomic_DNA"/>
</dbReference>
<protein>
    <recommendedName>
        <fullName evidence="2">Transposase IS701-like DDE domain-containing protein</fullName>
    </recommendedName>
</protein>
<evidence type="ECO:0000259" key="2">
    <source>
        <dbReference type="Pfam" id="PF13546"/>
    </source>
</evidence>
<comment type="caution">
    <text evidence="3">The sequence shown here is derived from an EMBL/GenBank/DDBJ whole genome shotgun (WGS) entry which is preliminary data.</text>
</comment>
<dbReference type="SUPFAM" id="SSF53098">
    <property type="entry name" value="Ribonuclease H-like"/>
    <property type="match status" value="1"/>
</dbReference>
<sequence length="143" mass="15227">MRGLMMDGHRKSMEPMAHRLGVDHQGLQQFLTDSPWSHQQVLRKVALLIHPTVWVVDDVSFPKDGTTSPGVAHQYCGALGKTANCQVAPSVHLATEAASPPGELAVVPACGMGPGPRGLQRSRPRPQAPATGPHSARGGHRPK</sequence>
<dbReference type="InterPro" id="IPR039365">
    <property type="entry name" value="IS701-like"/>
</dbReference>
<keyword evidence="4" id="KW-1185">Reference proteome</keyword>
<dbReference type="PANTHER" id="PTHR33627">
    <property type="entry name" value="TRANSPOSASE"/>
    <property type="match status" value="1"/>
</dbReference>
<evidence type="ECO:0000256" key="1">
    <source>
        <dbReference type="SAM" id="MobiDB-lite"/>
    </source>
</evidence>
<evidence type="ECO:0000313" key="3">
    <source>
        <dbReference type="EMBL" id="GII01084.1"/>
    </source>
</evidence>
<dbReference type="InterPro" id="IPR012337">
    <property type="entry name" value="RNaseH-like_sf"/>
</dbReference>
<gene>
    <name evidence="3" type="ORF">Pta02_30920</name>
</gene>
<proteinExistence type="predicted"/>
<dbReference type="AlphaFoldDB" id="A0A8J3T4Y6"/>
<organism evidence="3 4">
    <name type="scientific">Planobispora takensis</name>
    <dbReference type="NCBI Taxonomy" id="1367882"/>
    <lineage>
        <taxon>Bacteria</taxon>
        <taxon>Bacillati</taxon>
        <taxon>Actinomycetota</taxon>
        <taxon>Actinomycetes</taxon>
        <taxon>Streptosporangiales</taxon>
        <taxon>Streptosporangiaceae</taxon>
        <taxon>Planobispora</taxon>
    </lineage>
</organism>
<dbReference type="Pfam" id="PF13546">
    <property type="entry name" value="DDE_5"/>
    <property type="match status" value="1"/>
</dbReference>
<dbReference type="Proteomes" id="UP000634476">
    <property type="component" value="Unassembled WGS sequence"/>
</dbReference>
<dbReference type="PANTHER" id="PTHR33627:SF1">
    <property type="entry name" value="TRANSPOSASE"/>
    <property type="match status" value="1"/>
</dbReference>